<dbReference type="InterPro" id="IPR003594">
    <property type="entry name" value="HATPase_dom"/>
</dbReference>
<evidence type="ECO:0000256" key="1">
    <source>
        <dbReference type="ARBA" id="ARBA00000085"/>
    </source>
</evidence>
<keyword evidence="8" id="KW-0067">ATP-binding</keyword>
<dbReference type="SMART" id="SM00388">
    <property type="entry name" value="HisKA"/>
    <property type="match status" value="1"/>
</dbReference>
<dbReference type="InterPro" id="IPR050980">
    <property type="entry name" value="2C_sensor_his_kinase"/>
</dbReference>
<dbReference type="Gene3D" id="1.10.287.130">
    <property type="match status" value="1"/>
</dbReference>
<evidence type="ECO:0000256" key="4">
    <source>
        <dbReference type="ARBA" id="ARBA00022475"/>
    </source>
</evidence>
<keyword evidence="5 11" id="KW-0808">Transferase</keyword>
<dbReference type="Pfam" id="PF00512">
    <property type="entry name" value="HisKA"/>
    <property type="match status" value="1"/>
</dbReference>
<evidence type="ECO:0000256" key="3">
    <source>
        <dbReference type="ARBA" id="ARBA00012438"/>
    </source>
</evidence>
<dbReference type="SMART" id="SM00387">
    <property type="entry name" value="HATPase_c"/>
    <property type="match status" value="1"/>
</dbReference>
<evidence type="ECO:0000313" key="11">
    <source>
        <dbReference type="EMBL" id="KIT15447.1"/>
    </source>
</evidence>
<dbReference type="GO" id="GO:0005524">
    <property type="term" value="F:ATP binding"/>
    <property type="evidence" value="ECO:0007669"/>
    <property type="project" value="UniProtKB-KW"/>
</dbReference>
<dbReference type="CDD" id="cd00082">
    <property type="entry name" value="HisKA"/>
    <property type="match status" value="1"/>
</dbReference>
<evidence type="ECO:0000256" key="7">
    <source>
        <dbReference type="ARBA" id="ARBA00022777"/>
    </source>
</evidence>
<keyword evidence="7" id="KW-0418">Kinase</keyword>
<organism evidence="11 12">
    <name type="scientific">Jannaschia aquimarina</name>
    <dbReference type="NCBI Taxonomy" id="935700"/>
    <lineage>
        <taxon>Bacteria</taxon>
        <taxon>Pseudomonadati</taxon>
        <taxon>Pseudomonadota</taxon>
        <taxon>Alphaproteobacteria</taxon>
        <taxon>Rhodobacterales</taxon>
        <taxon>Roseobacteraceae</taxon>
        <taxon>Jannaschia</taxon>
    </lineage>
</organism>
<dbReference type="EC" id="2.7.13.3" evidence="3"/>
<evidence type="ECO:0000256" key="5">
    <source>
        <dbReference type="ARBA" id="ARBA00022679"/>
    </source>
</evidence>
<dbReference type="GO" id="GO:0000155">
    <property type="term" value="F:phosphorelay sensor kinase activity"/>
    <property type="evidence" value="ECO:0007669"/>
    <property type="project" value="InterPro"/>
</dbReference>
<keyword evidence="9" id="KW-0812">Transmembrane</keyword>
<accession>A0A0D1CKY7</accession>
<comment type="catalytic activity">
    <reaction evidence="1">
        <text>ATP + protein L-histidine = ADP + protein N-phospho-L-histidine.</text>
        <dbReference type="EC" id="2.7.13.3"/>
    </reaction>
</comment>
<protein>
    <recommendedName>
        <fullName evidence="3">histidine kinase</fullName>
        <ecNumber evidence="3">2.7.13.3</ecNumber>
    </recommendedName>
</protein>
<comment type="subcellular location">
    <subcellularLocation>
        <location evidence="2">Cell membrane</location>
        <topology evidence="2">Multi-pass membrane protein</topology>
    </subcellularLocation>
</comment>
<dbReference type="Pfam" id="PF02518">
    <property type="entry name" value="HATPase_c"/>
    <property type="match status" value="1"/>
</dbReference>
<dbReference type="NCBIfam" id="NF045988">
    <property type="entry name" value="HisKinRegBRhodob"/>
    <property type="match status" value="1"/>
</dbReference>
<comment type="caution">
    <text evidence="11">The sequence shown here is derived from an EMBL/GenBank/DDBJ whole genome shotgun (WGS) entry which is preliminary data.</text>
</comment>
<dbReference type="Gene3D" id="3.30.565.10">
    <property type="entry name" value="Histidine kinase-like ATPase, C-terminal domain"/>
    <property type="match status" value="1"/>
</dbReference>
<dbReference type="SUPFAM" id="SSF47384">
    <property type="entry name" value="Homodimeric domain of signal transducing histidine kinase"/>
    <property type="match status" value="1"/>
</dbReference>
<dbReference type="RefSeq" id="WP_043919664.1">
    <property type="nucleotide sequence ID" value="NZ_FZPF01000008.1"/>
</dbReference>
<dbReference type="NCBIfam" id="NF033792">
    <property type="entry name" value="ActS_PrrB_HisK"/>
    <property type="match status" value="1"/>
</dbReference>
<dbReference type="Proteomes" id="UP000032232">
    <property type="component" value="Unassembled WGS sequence"/>
</dbReference>
<dbReference type="InterPro" id="IPR003661">
    <property type="entry name" value="HisK_dim/P_dom"/>
</dbReference>
<dbReference type="OrthoDB" id="9785252at2"/>
<keyword evidence="9" id="KW-1133">Transmembrane helix</keyword>
<evidence type="ECO:0000256" key="8">
    <source>
        <dbReference type="ARBA" id="ARBA00022840"/>
    </source>
</evidence>
<feature type="transmembrane region" description="Helical" evidence="9">
    <location>
        <begin position="52"/>
        <end position="73"/>
    </location>
</feature>
<feature type="domain" description="Histidine kinase" evidence="10">
    <location>
        <begin position="219"/>
        <end position="434"/>
    </location>
</feature>
<keyword evidence="9" id="KW-0472">Membrane</keyword>
<dbReference type="PANTHER" id="PTHR44936:SF10">
    <property type="entry name" value="SENSOR PROTEIN RSTB"/>
    <property type="match status" value="1"/>
</dbReference>
<sequence length="444" mass="48093">MPTQATTTLLPPETGAAPVRLRTLMNMRWLAVTGQSATLAIATFALSLSLPLLACVLIVLLMVAANLAAQLLYSPTHRLSEREASLFLLFDLVQLSALLFLTGGLNNPFAILIVGPVTLAATTLSRRATILIGAVALVLISLLGGYHMPLTSESGDVLDLPRLHLIGFWFAIVITTLLLGAFSLRLTLETERMSNALLATQTALSREQKLHDISGMVAAAAHELGTPLATIKLVSAELEEEIEDPDQRADAALIRSQADRCRDILRAMGEAGRDADPQMKAAPLQTIVSEAAEPHTDRGIDILYDFAAESGTSPRRPRILRAPEIIHSLRNLVQNAVDHAEATVWIEGRWDENAVRLRIEDDGPGYPAEILSRLGDPFLKSVQSNRQKDGMGLGLFISKTLLARTGARVRFANRGADGPGTRGALAEIEWPRDRIEFVEHGGQN</sequence>
<keyword evidence="6" id="KW-0547">Nucleotide-binding</keyword>
<dbReference type="InterPro" id="IPR005467">
    <property type="entry name" value="His_kinase_dom"/>
</dbReference>
<gene>
    <name evidence="11" type="primary">regB</name>
    <name evidence="11" type="ORF">jaqu_28810</name>
</gene>
<keyword evidence="12" id="KW-1185">Reference proteome</keyword>
<dbReference type="InterPro" id="IPR036890">
    <property type="entry name" value="HATPase_C_sf"/>
</dbReference>
<dbReference type="EMBL" id="JYFE01000050">
    <property type="protein sequence ID" value="KIT15447.1"/>
    <property type="molecule type" value="Genomic_DNA"/>
</dbReference>
<reference evidence="11 12" key="1">
    <citation type="submission" date="2015-02" db="EMBL/GenBank/DDBJ databases">
        <title>Genome Sequence of Jannaschia aquimarina DSM28248, a member of the Roseobacter clade.</title>
        <authorList>
            <person name="Voget S."/>
            <person name="Daniel R."/>
        </authorList>
    </citation>
    <scope>NUCLEOTIDE SEQUENCE [LARGE SCALE GENOMIC DNA]</scope>
    <source>
        <strain evidence="11 12">GSW-M26</strain>
    </source>
</reference>
<dbReference type="PROSITE" id="PS50109">
    <property type="entry name" value="HIS_KIN"/>
    <property type="match status" value="1"/>
</dbReference>
<dbReference type="PANTHER" id="PTHR44936">
    <property type="entry name" value="SENSOR PROTEIN CREC"/>
    <property type="match status" value="1"/>
</dbReference>
<proteinExistence type="predicted"/>
<evidence type="ECO:0000256" key="9">
    <source>
        <dbReference type="SAM" id="Phobius"/>
    </source>
</evidence>
<dbReference type="PATRIC" id="fig|935700.4.peg.2981"/>
<feature type="transmembrane region" description="Helical" evidence="9">
    <location>
        <begin position="168"/>
        <end position="188"/>
    </location>
</feature>
<dbReference type="InterPro" id="IPR047770">
    <property type="entry name" value="RegB"/>
</dbReference>
<feature type="transmembrane region" description="Helical" evidence="9">
    <location>
        <begin position="130"/>
        <end position="148"/>
    </location>
</feature>
<evidence type="ECO:0000259" key="10">
    <source>
        <dbReference type="PROSITE" id="PS50109"/>
    </source>
</evidence>
<keyword evidence="4" id="KW-1003">Cell membrane</keyword>
<name>A0A0D1CKY7_9RHOB</name>
<dbReference type="AlphaFoldDB" id="A0A0D1CKY7"/>
<dbReference type="InterPro" id="IPR036097">
    <property type="entry name" value="HisK_dim/P_sf"/>
</dbReference>
<evidence type="ECO:0000256" key="6">
    <source>
        <dbReference type="ARBA" id="ARBA00022741"/>
    </source>
</evidence>
<dbReference type="SUPFAM" id="SSF55874">
    <property type="entry name" value="ATPase domain of HSP90 chaperone/DNA topoisomerase II/histidine kinase"/>
    <property type="match status" value="1"/>
</dbReference>
<dbReference type="STRING" id="935700.jaqu_28810"/>
<dbReference type="GO" id="GO:0005886">
    <property type="term" value="C:plasma membrane"/>
    <property type="evidence" value="ECO:0007669"/>
    <property type="project" value="UniProtKB-SubCell"/>
</dbReference>
<evidence type="ECO:0000313" key="12">
    <source>
        <dbReference type="Proteomes" id="UP000032232"/>
    </source>
</evidence>
<evidence type="ECO:0000256" key="2">
    <source>
        <dbReference type="ARBA" id="ARBA00004651"/>
    </source>
</evidence>